<evidence type="ECO:0000256" key="2">
    <source>
        <dbReference type="ARBA" id="ARBA00022475"/>
    </source>
</evidence>
<proteinExistence type="predicted"/>
<keyword evidence="7" id="KW-0808">Transferase</keyword>
<name>A0A6P1YSQ5_9HYPH</name>
<organism evidence="7 8">
    <name type="scientific">Ancylobacter pratisalsi</name>
    <dbReference type="NCBI Taxonomy" id="1745854"/>
    <lineage>
        <taxon>Bacteria</taxon>
        <taxon>Pseudomonadati</taxon>
        <taxon>Pseudomonadota</taxon>
        <taxon>Alphaproteobacteria</taxon>
        <taxon>Hyphomicrobiales</taxon>
        <taxon>Xanthobacteraceae</taxon>
        <taxon>Ancylobacter</taxon>
    </lineage>
</organism>
<dbReference type="PANTHER" id="PTHR11048:SF5">
    <property type="entry name" value="DECAPRENYL-PHOSPHATE PHOSPHORIBOSYLTRANSFERASE"/>
    <property type="match status" value="1"/>
</dbReference>
<evidence type="ECO:0000256" key="4">
    <source>
        <dbReference type="ARBA" id="ARBA00022989"/>
    </source>
</evidence>
<feature type="transmembrane region" description="Helical" evidence="6">
    <location>
        <begin position="285"/>
        <end position="304"/>
    </location>
</feature>
<gene>
    <name evidence="7" type="ORF">G3A50_20535</name>
</gene>
<feature type="transmembrane region" description="Helical" evidence="6">
    <location>
        <begin position="475"/>
        <end position="491"/>
    </location>
</feature>
<dbReference type="EMBL" id="CP048630">
    <property type="protein sequence ID" value="QIB35831.1"/>
    <property type="molecule type" value="Genomic_DNA"/>
</dbReference>
<dbReference type="RefSeq" id="WP_163076970.1">
    <property type="nucleotide sequence ID" value="NZ_CP048630.1"/>
</dbReference>
<dbReference type="Pfam" id="PF12710">
    <property type="entry name" value="HAD"/>
    <property type="match status" value="1"/>
</dbReference>
<dbReference type="GO" id="GO:0016765">
    <property type="term" value="F:transferase activity, transferring alkyl or aryl (other than methyl) groups"/>
    <property type="evidence" value="ECO:0007669"/>
    <property type="project" value="InterPro"/>
</dbReference>
<accession>A0A6P1YSQ5</accession>
<feature type="transmembrane region" description="Helical" evidence="6">
    <location>
        <begin position="241"/>
        <end position="264"/>
    </location>
</feature>
<evidence type="ECO:0000256" key="6">
    <source>
        <dbReference type="SAM" id="Phobius"/>
    </source>
</evidence>
<evidence type="ECO:0000313" key="8">
    <source>
        <dbReference type="Proteomes" id="UP000464751"/>
    </source>
</evidence>
<dbReference type="KEGG" id="apra:G3A50_20535"/>
<dbReference type="InterPro" id="IPR000537">
    <property type="entry name" value="UbiA_prenyltransferase"/>
</dbReference>
<dbReference type="CDD" id="cd13963">
    <property type="entry name" value="PT_UbiA_2"/>
    <property type="match status" value="1"/>
</dbReference>
<dbReference type="Pfam" id="PF01040">
    <property type="entry name" value="UbiA"/>
    <property type="match status" value="1"/>
</dbReference>
<reference evidence="7 8" key="1">
    <citation type="submission" date="2020-02" db="EMBL/GenBank/DDBJ databases">
        <authorList>
            <person name="Li G."/>
        </authorList>
    </citation>
    <scope>NUCLEOTIDE SEQUENCE [LARGE SCALE GENOMIC DNA]</scope>
    <source>
        <strain evidence="7 8">DSM 102029</strain>
    </source>
</reference>
<dbReference type="InterPro" id="IPR039653">
    <property type="entry name" value="Prenyltransferase"/>
</dbReference>
<evidence type="ECO:0000256" key="3">
    <source>
        <dbReference type="ARBA" id="ARBA00022692"/>
    </source>
</evidence>
<keyword evidence="3 6" id="KW-0812">Transmembrane</keyword>
<comment type="subcellular location">
    <subcellularLocation>
        <location evidence="1">Membrane</location>
        <topology evidence="1">Multi-pass membrane protein</topology>
    </subcellularLocation>
</comment>
<dbReference type="Gene3D" id="1.10.357.140">
    <property type="entry name" value="UbiA prenyltransferase"/>
    <property type="match status" value="1"/>
</dbReference>
<feature type="transmembrane region" description="Helical" evidence="6">
    <location>
        <begin position="437"/>
        <end position="454"/>
    </location>
</feature>
<dbReference type="NCBIfam" id="NF006088">
    <property type="entry name" value="PRK08238.1"/>
    <property type="match status" value="1"/>
</dbReference>
<evidence type="ECO:0000256" key="5">
    <source>
        <dbReference type="ARBA" id="ARBA00023136"/>
    </source>
</evidence>
<sequence length="492" mass="53760">MRIGSAGAVVADGEREFRGQDDLPLAVDLDGTLTPSDTLHEGLITYVKNSPNNLHHLWPHLRAGKAVFKRSIAERTVFDPTLLPYNEELLAWLRAEKARGRRIVLISAADRSIAEAVGAHLGLFDEVHGSLGVENLSGVRKLALIRETLGERFVYAGDSRVDVPIFQAAEKVVLVGDVARLETMLPPGKVIEQRFPNGSNGLRTWAKALRLGHWSKNVLVLVAPALALQTLSPWMAVQALILFVAMGLLASATYIVNDLLDLAADRQHPVKKDRPFASGRISARKGVMAGAGLVLATGVLALFLPPAVDLMLAVYAVVTLLYSFVLKRQAFIDVFVLAMLFTVRVLAGSLLLPPDVSPWLLTFSMLLFLSLAMVKRYAELNRVVESGGRDVVARGYTARDLPLLLAAGVASSFSAIVIFVIYLIAEQYSRDIYNQPGMLWATMPLILMWVLRIWHLTIHGQMSEDPVVFALKDRFSLALGALAVAALILAWA</sequence>
<feature type="transmembrane region" description="Helical" evidence="6">
    <location>
        <begin position="334"/>
        <end position="352"/>
    </location>
</feature>
<dbReference type="SUPFAM" id="SSF56784">
    <property type="entry name" value="HAD-like"/>
    <property type="match status" value="1"/>
</dbReference>
<dbReference type="PANTHER" id="PTHR11048">
    <property type="entry name" value="PRENYLTRANSFERASES"/>
    <property type="match status" value="1"/>
</dbReference>
<evidence type="ECO:0000256" key="1">
    <source>
        <dbReference type="ARBA" id="ARBA00004141"/>
    </source>
</evidence>
<dbReference type="InterPro" id="IPR036412">
    <property type="entry name" value="HAD-like_sf"/>
</dbReference>
<dbReference type="InterPro" id="IPR023214">
    <property type="entry name" value="HAD_sf"/>
</dbReference>
<dbReference type="InterPro" id="IPR044878">
    <property type="entry name" value="UbiA_sf"/>
</dbReference>
<protein>
    <submittedName>
        <fullName evidence="7">UbiA family prenyltransferase</fullName>
    </submittedName>
</protein>
<dbReference type="GO" id="GO:0005886">
    <property type="term" value="C:plasma membrane"/>
    <property type="evidence" value="ECO:0007669"/>
    <property type="project" value="TreeGrafter"/>
</dbReference>
<keyword evidence="8" id="KW-1185">Reference proteome</keyword>
<keyword evidence="2" id="KW-1003">Cell membrane</keyword>
<keyword evidence="4 6" id="KW-1133">Transmembrane helix</keyword>
<evidence type="ECO:0000313" key="7">
    <source>
        <dbReference type="EMBL" id="QIB35831.1"/>
    </source>
</evidence>
<dbReference type="AlphaFoldDB" id="A0A6P1YSQ5"/>
<feature type="transmembrane region" description="Helical" evidence="6">
    <location>
        <begin position="310"/>
        <end position="327"/>
    </location>
</feature>
<dbReference type="Gene3D" id="3.40.50.1000">
    <property type="entry name" value="HAD superfamily/HAD-like"/>
    <property type="match status" value="1"/>
</dbReference>
<keyword evidence="5 6" id="KW-0472">Membrane</keyword>
<dbReference type="GO" id="GO:0009247">
    <property type="term" value="P:glycolipid biosynthetic process"/>
    <property type="evidence" value="ECO:0007669"/>
    <property type="project" value="TreeGrafter"/>
</dbReference>
<feature type="transmembrane region" description="Helical" evidence="6">
    <location>
        <begin position="403"/>
        <end position="425"/>
    </location>
</feature>
<dbReference type="Proteomes" id="UP000464751">
    <property type="component" value="Chromosome"/>
</dbReference>